<name>A0A2T1IX81_ACIRA</name>
<accession>A0A2T1IX81</accession>
<comment type="caution">
    <text evidence="2">The sequence shown here is derived from an EMBL/GenBank/DDBJ whole genome shotgun (WGS) entry which is preliminary data.</text>
</comment>
<protein>
    <submittedName>
        <fullName evidence="2">Cell surface protein</fullName>
    </submittedName>
</protein>
<dbReference type="EMBL" id="DPXL01000042">
    <property type="protein sequence ID" value="HCM30740.1"/>
    <property type="molecule type" value="Genomic_DNA"/>
</dbReference>
<reference evidence="3 5" key="2">
    <citation type="submission" date="2019-06" db="EMBL/GenBank/DDBJ databases">
        <title>Genome of Acinetobacter radioresistens APH1, a phenol degrading strain.</title>
        <authorList>
            <person name="Liu Y."/>
        </authorList>
    </citation>
    <scope>NUCLEOTIDE SEQUENCE [LARGE SCALE GENOMIC DNA]</scope>
    <source>
        <strain evidence="3 5">APH1</strain>
    </source>
</reference>
<reference evidence="2 4" key="1">
    <citation type="journal article" date="2018" name="Nat. Biotechnol.">
        <title>A standardized bacterial taxonomy based on genome phylogeny substantially revises the tree of life.</title>
        <authorList>
            <person name="Parks D.H."/>
            <person name="Chuvochina M."/>
            <person name="Waite D.W."/>
            <person name="Rinke C."/>
            <person name="Skarshewski A."/>
            <person name="Chaumeil P.A."/>
            <person name="Hugenholtz P."/>
        </authorList>
    </citation>
    <scope>NUCLEOTIDE SEQUENCE [LARGE SCALE GENOMIC DNA]</scope>
    <source>
        <strain evidence="2">UBA10045</strain>
    </source>
</reference>
<sequence length="127" mass="13239">MKNLNKLVVALGMTSALFLVGCDKEKSSDMAKDNAMAKPMDQMEAPSDGVGESLKDATKAGFDETSQATKGATIAMEKGANATAVATKEVSEGAGQAANEATGESRVIDPAQERETRDSSQHNSQTQ</sequence>
<dbReference type="Proteomes" id="UP000262257">
    <property type="component" value="Unassembled WGS sequence"/>
</dbReference>
<feature type="region of interest" description="Disordered" evidence="1">
    <location>
        <begin position="84"/>
        <end position="127"/>
    </location>
</feature>
<dbReference type="KEGG" id="arj:DOM24_08835"/>
<dbReference type="AlphaFoldDB" id="A0A2T1IX81"/>
<evidence type="ECO:0000313" key="3">
    <source>
        <dbReference type="EMBL" id="TNX86009.1"/>
    </source>
</evidence>
<dbReference type="PROSITE" id="PS51257">
    <property type="entry name" value="PROKAR_LIPOPROTEIN"/>
    <property type="match status" value="1"/>
</dbReference>
<organism evidence="2 4">
    <name type="scientific">Acinetobacter radioresistens</name>
    <dbReference type="NCBI Taxonomy" id="40216"/>
    <lineage>
        <taxon>Bacteria</taxon>
        <taxon>Pseudomonadati</taxon>
        <taxon>Pseudomonadota</taxon>
        <taxon>Gammaproteobacteria</taxon>
        <taxon>Moraxellales</taxon>
        <taxon>Moraxellaceae</taxon>
        <taxon>Acinetobacter</taxon>
    </lineage>
</organism>
<feature type="compositionally biased region" description="Basic and acidic residues" evidence="1">
    <location>
        <begin position="111"/>
        <end position="120"/>
    </location>
</feature>
<dbReference type="GeneID" id="56306188"/>
<feature type="region of interest" description="Disordered" evidence="1">
    <location>
        <begin position="30"/>
        <end position="55"/>
    </location>
</feature>
<evidence type="ECO:0000313" key="4">
    <source>
        <dbReference type="Proteomes" id="UP000262257"/>
    </source>
</evidence>
<dbReference type="EMBL" id="VFBM01000020">
    <property type="protein sequence ID" value="TNX86009.1"/>
    <property type="molecule type" value="Genomic_DNA"/>
</dbReference>
<proteinExistence type="predicted"/>
<evidence type="ECO:0000256" key="1">
    <source>
        <dbReference type="SAM" id="MobiDB-lite"/>
    </source>
</evidence>
<evidence type="ECO:0000313" key="5">
    <source>
        <dbReference type="Proteomes" id="UP000314285"/>
    </source>
</evidence>
<gene>
    <name evidence="2" type="ORF">DIC32_03070</name>
    <name evidence="3" type="ORF">FHY67_14530</name>
</gene>
<evidence type="ECO:0000313" key="2">
    <source>
        <dbReference type="EMBL" id="HCM30740.1"/>
    </source>
</evidence>
<dbReference type="Proteomes" id="UP000314285">
    <property type="component" value="Unassembled WGS sequence"/>
</dbReference>
<dbReference type="RefSeq" id="WP_005026695.1">
    <property type="nucleotide sequence ID" value="NZ_BKVS01000018.1"/>
</dbReference>